<sequence length="76" mass="8583">MEDLHLMALPLTVEPLQPLTSTQRSSHLTVHPLQQQLLLLHTMLHHHLPISTAGSLGVIIALRDHHHSQRQSLRIS</sequence>
<dbReference type="Proteomes" id="UP000324222">
    <property type="component" value="Unassembled WGS sequence"/>
</dbReference>
<accession>A0A5B7J1H5</accession>
<proteinExistence type="predicted"/>
<protein>
    <submittedName>
        <fullName evidence="1">Uncharacterized protein</fullName>
    </submittedName>
</protein>
<dbReference type="EMBL" id="VSRR010071138">
    <property type="protein sequence ID" value="MPC86334.1"/>
    <property type="molecule type" value="Genomic_DNA"/>
</dbReference>
<evidence type="ECO:0000313" key="2">
    <source>
        <dbReference type="Proteomes" id="UP000324222"/>
    </source>
</evidence>
<dbReference type="AlphaFoldDB" id="A0A5B7J1H5"/>
<name>A0A5B7J1H5_PORTR</name>
<reference evidence="1 2" key="1">
    <citation type="submission" date="2019-05" db="EMBL/GenBank/DDBJ databases">
        <title>Another draft genome of Portunus trituberculatus and its Hox gene families provides insights of decapod evolution.</title>
        <authorList>
            <person name="Jeong J.-H."/>
            <person name="Song I."/>
            <person name="Kim S."/>
            <person name="Choi T."/>
            <person name="Kim D."/>
            <person name="Ryu S."/>
            <person name="Kim W."/>
        </authorList>
    </citation>
    <scope>NUCLEOTIDE SEQUENCE [LARGE SCALE GENOMIC DNA]</scope>
    <source>
        <tissue evidence="1">Muscle</tissue>
    </source>
</reference>
<gene>
    <name evidence="1" type="ORF">E2C01_081157</name>
</gene>
<comment type="caution">
    <text evidence="1">The sequence shown here is derived from an EMBL/GenBank/DDBJ whole genome shotgun (WGS) entry which is preliminary data.</text>
</comment>
<keyword evidence="2" id="KW-1185">Reference proteome</keyword>
<evidence type="ECO:0000313" key="1">
    <source>
        <dbReference type="EMBL" id="MPC86334.1"/>
    </source>
</evidence>
<organism evidence="1 2">
    <name type="scientific">Portunus trituberculatus</name>
    <name type="common">Swimming crab</name>
    <name type="synonym">Neptunus trituberculatus</name>
    <dbReference type="NCBI Taxonomy" id="210409"/>
    <lineage>
        <taxon>Eukaryota</taxon>
        <taxon>Metazoa</taxon>
        <taxon>Ecdysozoa</taxon>
        <taxon>Arthropoda</taxon>
        <taxon>Crustacea</taxon>
        <taxon>Multicrustacea</taxon>
        <taxon>Malacostraca</taxon>
        <taxon>Eumalacostraca</taxon>
        <taxon>Eucarida</taxon>
        <taxon>Decapoda</taxon>
        <taxon>Pleocyemata</taxon>
        <taxon>Brachyura</taxon>
        <taxon>Eubrachyura</taxon>
        <taxon>Portunoidea</taxon>
        <taxon>Portunidae</taxon>
        <taxon>Portuninae</taxon>
        <taxon>Portunus</taxon>
    </lineage>
</organism>